<feature type="region of interest" description="Disordered" evidence="2">
    <location>
        <begin position="114"/>
        <end position="133"/>
    </location>
</feature>
<dbReference type="EMBL" id="JAFHDT010000005">
    <property type="protein sequence ID" value="KAI7810070.1"/>
    <property type="molecule type" value="Genomic_DNA"/>
</dbReference>
<dbReference type="AlphaFoldDB" id="A0A9W8C7R5"/>
<name>A0A9W8C7R5_TRIRA</name>
<dbReference type="Proteomes" id="UP001059041">
    <property type="component" value="Linkage Group LG5"/>
</dbReference>
<comment type="caution">
    <text evidence="3">The sequence shown here is derived from an EMBL/GenBank/DDBJ whole genome shotgun (WGS) entry which is preliminary data.</text>
</comment>
<keyword evidence="1" id="KW-0175">Coiled coil</keyword>
<gene>
    <name evidence="3" type="ORF">IRJ41_021634</name>
</gene>
<evidence type="ECO:0000313" key="4">
    <source>
        <dbReference type="Proteomes" id="UP001059041"/>
    </source>
</evidence>
<feature type="coiled-coil region" evidence="1">
    <location>
        <begin position="180"/>
        <end position="207"/>
    </location>
</feature>
<keyword evidence="4" id="KW-1185">Reference proteome</keyword>
<accession>A0A9W8C7R5</accession>
<feature type="region of interest" description="Disordered" evidence="2">
    <location>
        <begin position="686"/>
        <end position="707"/>
    </location>
</feature>
<feature type="compositionally biased region" description="Basic and acidic residues" evidence="2">
    <location>
        <begin position="687"/>
        <end position="707"/>
    </location>
</feature>
<organism evidence="3 4">
    <name type="scientific">Triplophysa rosa</name>
    <name type="common">Cave loach</name>
    <dbReference type="NCBI Taxonomy" id="992332"/>
    <lineage>
        <taxon>Eukaryota</taxon>
        <taxon>Metazoa</taxon>
        <taxon>Chordata</taxon>
        <taxon>Craniata</taxon>
        <taxon>Vertebrata</taxon>
        <taxon>Euteleostomi</taxon>
        <taxon>Actinopterygii</taxon>
        <taxon>Neopterygii</taxon>
        <taxon>Teleostei</taxon>
        <taxon>Ostariophysi</taxon>
        <taxon>Cypriniformes</taxon>
        <taxon>Nemacheilidae</taxon>
        <taxon>Triplophysa</taxon>
    </lineage>
</organism>
<protein>
    <submittedName>
        <fullName evidence="3">Uncharacterized protein</fullName>
    </submittedName>
</protein>
<evidence type="ECO:0000256" key="2">
    <source>
        <dbReference type="SAM" id="MobiDB-lite"/>
    </source>
</evidence>
<reference evidence="3" key="1">
    <citation type="submission" date="2021-02" db="EMBL/GenBank/DDBJ databases">
        <title>Comparative genomics reveals that relaxation of natural selection precedes convergent phenotypic evolution of cavefish.</title>
        <authorList>
            <person name="Peng Z."/>
        </authorList>
    </citation>
    <scope>NUCLEOTIDE SEQUENCE</scope>
    <source>
        <tissue evidence="3">Muscle</tissue>
    </source>
</reference>
<proteinExistence type="predicted"/>
<evidence type="ECO:0000256" key="1">
    <source>
        <dbReference type="SAM" id="Coils"/>
    </source>
</evidence>
<sequence length="770" mass="88570">MKRRRKGPNTQTGLARQHLMDKYCDVPSPHFIQIGHILYLYITAGESSRTATAREIIRYIQEITEDQEKTKVKLLVEKTLTKYRKLTNEREFSQFEEVCSRKFCGISTTTTVPSAKSPSAEQVPKRSPLKTRQVARTNCPSYTRYKKSLKNMRQKHLQMQRSKYLAIKTLRARQKNKGTIRILNQKVKRKEKQISDLKNLLKSHEAETIAKLKKQYKVKARSHMRLKKSLTHMRREDKSKAVDDVEQRCCELEERINSMDSEIHDLQVPTANIHNLIKKFGLRFKISLSDVPKRATVEAMTRELGAISDLQTAEALLVNSHCTLGFDATTQEGIHLNSIHFTTKENCYVVAVDELPGGTAEDYQIHICDSISNLANVYCHFFEEDCEIILQKMIENISNTLTDRCAANHAAIRLVCASWNKALNELNCNLHPLETIASKTKSALKEIEKSMGITGKIKGRECIGANIVVQMNKMSHISVEEHPVEACVLAYWKTSTLQLDRLKCKFWVCLMDDQTDYIKGIEIIKETVQKLKDQLHSPAEFLTRTTDLFGNQLNASDKILEKLQQPPKDTVMFTQMMESCLRAVILVLERQYQQYFADTWIVKEKLKQETTSARSHNMDAEELMGMFSALKKKAPNATICYLSCKMRARKNNTVDYLDSLDKEKQELVIRKAVRLGVIQRRKRRKKQGELQEELHKRQATKERKRSEQERKVLEKKIEELGADKIKEAFTELSEEKMSLIKELLGGRGVGAFVCHAWDLGGNRVIFNGKI</sequence>
<evidence type="ECO:0000313" key="3">
    <source>
        <dbReference type="EMBL" id="KAI7810070.1"/>
    </source>
</evidence>